<evidence type="ECO:0000313" key="4">
    <source>
        <dbReference type="EMBL" id="ACD56624.1"/>
    </source>
</evidence>
<evidence type="ECO:0000259" key="3">
    <source>
        <dbReference type="Pfam" id="PF24994"/>
    </source>
</evidence>
<organism evidence="4">
    <name type="scientific">Gossypium raimondii</name>
    <name type="common">Peruvian cotton</name>
    <name type="synonym">Gossypium klotzschianum subsp. raimondii</name>
    <dbReference type="NCBI Taxonomy" id="29730"/>
    <lineage>
        <taxon>Eukaryota</taxon>
        <taxon>Viridiplantae</taxon>
        <taxon>Streptophyta</taxon>
        <taxon>Embryophyta</taxon>
        <taxon>Tracheophyta</taxon>
        <taxon>Spermatophyta</taxon>
        <taxon>Magnoliopsida</taxon>
        <taxon>eudicotyledons</taxon>
        <taxon>Gunneridae</taxon>
        <taxon>Pentapetalae</taxon>
        <taxon>rosids</taxon>
        <taxon>malvids</taxon>
        <taxon>Malvales</taxon>
        <taxon>Malvaceae</taxon>
        <taxon>Malvoideae</taxon>
        <taxon>Gossypium</taxon>
    </lineage>
</organism>
<dbReference type="EMBL" id="EU626442">
    <property type="protein sequence ID" value="ACD56624.1"/>
    <property type="molecule type" value="Genomic_DNA"/>
</dbReference>
<dbReference type="AlphaFoldDB" id="B2ZAQ7"/>
<feature type="coiled-coil region" evidence="1">
    <location>
        <begin position="128"/>
        <end position="162"/>
    </location>
</feature>
<accession>B2ZAQ7</accession>
<dbReference type="PANTHER" id="PTHR31161">
    <property type="entry name" value="PROTEIN GRAVITROPIC IN THE LIGHT 1"/>
    <property type="match status" value="1"/>
</dbReference>
<dbReference type="Pfam" id="PF04859">
    <property type="entry name" value="DUF641"/>
    <property type="match status" value="1"/>
</dbReference>
<dbReference type="InterPro" id="IPR040225">
    <property type="entry name" value="GIL1-like"/>
</dbReference>
<reference evidence="4" key="2">
    <citation type="submission" date="2008-04" db="EMBL/GenBank/DDBJ databases">
        <title>A phylogenetic analysis of indel dynamics in the cotton genus.</title>
        <authorList>
            <person name="Grover C.E."/>
            <person name="Yu Y."/>
            <person name="Wing R.A."/>
            <person name="Paterson A.H."/>
            <person name="Wendel J.F."/>
        </authorList>
    </citation>
    <scope>NUCLEOTIDE SEQUENCE</scope>
</reference>
<evidence type="ECO:0000256" key="1">
    <source>
        <dbReference type="SAM" id="Coils"/>
    </source>
</evidence>
<name>B2ZAQ7_GOSRA</name>
<protein>
    <submittedName>
        <fullName evidence="4">UNE1-like protein</fullName>
    </submittedName>
</protein>
<feature type="domain" description="DUF641" evidence="2">
    <location>
        <begin position="54"/>
        <end position="176"/>
    </location>
</feature>
<sequence>MKPRSAPNNGTHNKNKLARTFQRVINLRTASKIASTNGVGIGTYSHGDDVKRKAGLKALIAMVFASVTSIKAAYAELQMAQHPYDGEAIQVADQAVVEQLKVLSELKHKFLKQDLDLSPQVTLMLAEIQEQQSMMRTYDITIKNLESDIEEKDSAIDLHHKQLEHCIAFNKSMEKKLNETGPLFMFDNIQFTTLNPSHFIQVLHCALKSVRSFVRLMMKEMELAKWDIVAATKAIEPSAMLAKQSHACFLFESFVCKTMLQGFDSHDFSGLKSLHREQYFNAFKTLKSANPKSFLVQNPKSGFAKFIRDKYLKLVHPKMECSFFGNLNQRKMVISGGFSDTAFFMAFTEMGRRFWLLHCLGLSMSDQVSVFQVMKGYRFSEVYMENVSEESIFIDEIVDGADVDFRVGFTVVPGFKIGKTVIQSQVYLSPVINPNDDVIHARTGTRAALVRGAKCYFQVGFNFSFPLEKCSYLPCIGKTKRTVGWRVRFDPHPCGTQGENGGAARFWRYRETGEEGGGEIQERNFLPLPSNFSHQIGRDTKNSQMGFQIPTTLMEQSNRSLRFEPFETRGAKGIVVAGGAACDGKFGFLGVEKKGLSLNRSGETPGSGSTSGHTKLCSTDLGKKKEILFFLGGRGAAMEADAWEGN</sequence>
<proteinExistence type="predicted"/>
<keyword evidence="1" id="KW-0175">Coiled coil</keyword>
<reference evidence="4" key="1">
    <citation type="journal article" date="2008" name="Mol. Biol. Evol.">
        <title>A phylogenetic analysis of indel dynamics in the cotton genus.</title>
        <authorList>
            <person name="Grover C.E."/>
            <person name="Yu Y."/>
            <person name="Wing R.A."/>
            <person name="Paterson A.H."/>
            <person name="Wendel J.F."/>
        </authorList>
    </citation>
    <scope>NUCLEOTIDE SEQUENCE</scope>
</reference>
<dbReference type="Pfam" id="PF24994">
    <property type="entry name" value="GIL1_IRKI_C"/>
    <property type="match status" value="1"/>
</dbReference>
<evidence type="ECO:0000259" key="2">
    <source>
        <dbReference type="Pfam" id="PF04859"/>
    </source>
</evidence>
<dbReference type="GO" id="GO:0009639">
    <property type="term" value="P:response to red or far red light"/>
    <property type="evidence" value="ECO:0007669"/>
    <property type="project" value="InterPro"/>
</dbReference>
<dbReference type="InterPro" id="IPR056813">
    <property type="entry name" value="GIL1_IRKI_C"/>
</dbReference>
<dbReference type="GO" id="GO:0009959">
    <property type="term" value="P:negative gravitropism"/>
    <property type="evidence" value="ECO:0007669"/>
    <property type="project" value="InterPro"/>
</dbReference>
<feature type="domain" description="GIL1/IRKI C-terminal" evidence="3">
    <location>
        <begin position="370"/>
        <end position="427"/>
    </location>
</feature>
<dbReference type="InterPro" id="IPR006943">
    <property type="entry name" value="DUF641_pln"/>
</dbReference>